<evidence type="ECO:0000256" key="9">
    <source>
        <dbReference type="SAM" id="Phobius"/>
    </source>
</evidence>
<evidence type="ECO:0000256" key="2">
    <source>
        <dbReference type="ARBA" id="ARBA00004477"/>
    </source>
</evidence>
<feature type="chain" id="PRO_5005223925" description="Magnesium transporter protein 1" evidence="10">
    <location>
        <begin position="20"/>
        <end position="341"/>
    </location>
</feature>
<organism evidence="11">
    <name type="scientific">Spongospora subterranea</name>
    <dbReference type="NCBI Taxonomy" id="70186"/>
    <lineage>
        <taxon>Eukaryota</taxon>
        <taxon>Sar</taxon>
        <taxon>Rhizaria</taxon>
        <taxon>Endomyxa</taxon>
        <taxon>Phytomyxea</taxon>
        <taxon>Plasmodiophorida</taxon>
        <taxon>Plasmodiophoridae</taxon>
        <taxon>Spongospora</taxon>
    </lineage>
</organism>
<protein>
    <recommendedName>
        <fullName evidence="12">Magnesium transporter protein 1</fullName>
    </recommendedName>
</protein>
<evidence type="ECO:0000256" key="4">
    <source>
        <dbReference type="ARBA" id="ARBA00022692"/>
    </source>
</evidence>
<comment type="subcellular location">
    <subcellularLocation>
        <location evidence="2">Endoplasmic reticulum membrane</location>
        <topology evidence="2">Multi-pass membrane protein</topology>
    </subcellularLocation>
</comment>
<feature type="transmembrane region" description="Helical" evidence="9">
    <location>
        <begin position="302"/>
        <end position="319"/>
    </location>
</feature>
<dbReference type="GO" id="GO:0018279">
    <property type="term" value="P:protein N-linked glycosylation via asparagine"/>
    <property type="evidence" value="ECO:0007669"/>
    <property type="project" value="TreeGrafter"/>
</dbReference>
<keyword evidence="6" id="KW-0256">Endoplasmic reticulum</keyword>
<proteinExistence type="inferred from homology"/>
<keyword evidence="8 9" id="KW-0472">Membrane</keyword>
<feature type="transmembrane region" description="Helical" evidence="9">
    <location>
        <begin position="190"/>
        <end position="212"/>
    </location>
</feature>
<evidence type="ECO:0000256" key="8">
    <source>
        <dbReference type="ARBA" id="ARBA00023136"/>
    </source>
</evidence>
<evidence type="ECO:0000256" key="3">
    <source>
        <dbReference type="ARBA" id="ARBA00009561"/>
    </source>
</evidence>
<evidence type="ECO:0000313" key="11">
    <source>
        <dbReference type="EMBL" id="CRZ10090.1"/>
    </source>
</evidence>
<dbReference type="AlphaFoldDB" id="A0A0H5R7G4"/>
<dbReference type="Pfam" id="PF04756">
    <property type="entry name" value="OST3_OST6"/>
    <property type="match status" value="1"/>
</dbReference>
<evidence type="ECO:0000256" key="1">
    <source>
        <dbReference type="ARBA" id="ARBA00002791"/>
    </source>
</evidence>
<feature type="transmembrane region" description="Helical" evidence="9">
    <location>
        <begin position="224"/>
        <end position="245"/>
    </location>
</feature>
<keyword evidence="5 10" id="KW-0732">Signal</keyword>
<accession>A0A0H5R7G4</accession>
<dbReference type="PANTHER" id="PTHR12692">
    <property type="entry name" value="DOLICHYL-DIPHOSPHOOLIGOSACCHARIDE--PROTEIN GLYCOSYLTRANSFERASE-RELATED"/>
    <property type="match status" value="1"/>
</dbReference>
<dbReference type="Gene3D" id="3.40.30.10">
    <property type="entry name" value="Glutaredoxin"/>
    <property type="match status" value="1"/>
</dbReference>
<dbReference type="EMBL" id="HACM01009648">
    <property type="protein sequence ID" value="CRZ10090.1"/>
    <property type="molecule type" value="Transcribed_RNA"/>
</dbReference>
<reference evidence="11" key="1">
    <citation type="submission" date="2015-04" db="EMBL/GenBank/DDBJ databases">
        <title>The genome sequence of the plant pathogenic Rhizarian Plasmodiophora brassicae reveals insights in its biotrophic life cycle and the origin of chitin synthesis.</title>
        <authorList>
            <person name="Schwelm A."/>
            <person name="Fogelqvist J."/>
            <person name="Knaust A."/>
            <person name="Julke S."/>
            <person name="Lilja T."/>
            <person name="Dhandapani V."/>
            <person name="Bonilla-Rosso G."/>
            <person name="Karlsson M."/>
            <person name="Shevchenko A."/>
            <person name="Choi S.R."/>
            <person name="Kim H.G."/>
            <person name="Park J.Y."/>
            <person name="Lim Y.P."/>
            <person name="Ludwig-Muller J."/>
            <person name="Dixelius C."/>
        </authorList>
    </citation>
    <scope>NUCLEOTIDE SEQUENCE</scope>
    <source>
        <tissue evidence="11">Potato root galls</tissue>
    </source>
</reference>
<evidence type="ECO:0000256" key="5">
    <source>
        <dbReference type="ARBA" id="ARBA00022729"/>
    </source>
</evidence>
<name>A0A0H5R7G4_9EUKA</name>
<evidence type="ECO:0000256" key="7">
    <source>
        <dbReference type="ARBA" id="ARBA00022989"/>
    </source>
</evidence>
<keyword evidence="4 9" id="KW-0812">Transmembrane</keyword>
<evidence type="ECO:0008006" key="12">
    <source>
        <dbReference type="Google" id="ProtNLM"/>
    </source>
</evidence>
<keyword evidence="7 9" id="KW-1133">Transmembrane helix</keyword>
<feature type="signal peptide" evidence="10">
    <location>
        <begin position="1"/>
        <end position="19"/>
    </location>
</feature>
<dbReference type="PANTHER" id="PTHR12692:SF0">
    <property type="entry name" value="GH11935P"/>
    <property type="match status" value="1"/>
</dbReference>
<evidence type="ECO:0000256" key="6">
    <source>
        <dbReference type="ARBA" id="ARBA00022824"/>
    </source>
</evidence>
<evidence type="ECO:0000256" key="10">
    <source>
        <dbReference type="SAM" id="SignalP"/>
    </source>
</evidence>
<dbReference type="GO" id="GO:0008250">
    <property type="term" value="C:oligosaccharyltransferase complex"/>
    <property type="evidence" value="ECO:0007669"/>
    <property type="project" value="TreeGrafter"/>
</dbReference>
<dbReference type="InterPro" id="IPR021149">
    <property type="entry name" value="OligosaccharylTrfase_OST3/OST6"/>
</dbReference>
<feature type="transmembrane region" description="Helical" evidence="9">
    <location>
        <begin position="265"/>
        <end position="290"/>
    </location>
</feature>
<sequence>MTLFSWIVIVACAVTCARALAAMTSEQKLDYFKAEARASENNIVHLSKAFFINNIMKGPRPYNVAVLFTALKPQFKCGACSRINEEFKYVGTSVHTASLKADVPTFVVEMDFSHGDSEALFAMLGLSNVPLLAFIKADDFTTTQPNSFLNDIPKSHKFDFNTHGFAAEAIVKWINGVSGLDATLARPIDWSALFSNILLPAIIGSIPLYFIGPVIWAKRGNTKIYLVLSLGIYLFCVSGGMYNILKDTPWAHHDHNGVSYLHGDSGWQLGAESYICGSVQVLFGLLITILGTTAVQIDSKSTRNLMSGGALLLCFYLWFKIRWLVSYKMGGYNNGWVYQWL</sequence>
<comment type="similarity">
    <text evidence="3">Belongs to the OST3/OST6 family.</text>
</comment>
<comment type="function">
    <text evidence="1">Subunit of the oligosaccharyl transferase (OST) complex that catalyzes the initial transfer of a defined glycan (Glc(3)Man(9)GlcNAc(2) in eukaryotes) from the lipid carrier dolichol-pyrophosphate to an asparagine residue within an Asn-X-Ser/Thr consensus motif in nascent polypeptide chains, the first step in protein N-glycosylation. N-glycosylation occurs cotranslationally and the complex associates with the Sec61 complex at the channel-forming translocon complex that mediates protein translocation across the endoplasmic reticulum (ER). All subunits are required for a maximal enzyme activity.</text>
</comment>